<evidence type="ECO:0008006" key="4">
    <source>
        <dbReference type="Google" id="ProtNLM"/>
    </source>
</evidence>
<feature type="signal peptide" evidence="1">
    <location>
        <begin position="1"/>
        <end position="18"/>
    </location>
</feature>
<evidence type="ECO:0000256" key="1">
    <source>
        <dbReference type="SAM" id="SignalP"/>
    </source>
</evidence>
<keyword evidence="1" id="KW-0732">Signal</keyword>
<comment type="caution">
    <text evidence="2">The sequence shown here is derived from an EMBL/GenBank/DDBJ whole genome shotgun (WGS) entry which is preliminary data.</text>
</comment>
<evidence type="ECO:0000313" key="2">
    <source>
        <dbReference type="EMBL" id="KAH1174596.1"/>
    </source>
</evidence>
<protein>
    <recommendedName>
        <fullName evidence="4">Secreted protein</fullName>
    </recommendedName>
</protein>
<keyword evidence="3" id="KW-1185">Reference proteome</keyword>
<evidence type="ECO:0000313" key="3">
    <source>
        <dbReference type="Proteomes" id="UP000827986"/>
    </source>
</evidence>
<reference evidence="2" key="1">
    <citation type="submission" date="2021-09" db="EMBL/GenBank/DDBJ databases">
        <title>The genome of Mauremys mutica provides insights into the evolution of semi-aquatic lifestyle.</title>
        <authorList>
            <person name="Gong S."/>
            <person name="Gao Y."/>
        </authorList>
    </citation>
    <scope>NUCLEOTIDE SEQUENCE</scope>
    <source>
        <strain evidence="2">MM-2020</strain>
        <tissue evidence="2">Muscle</tissue>
    </source>
</reference>
<organism evidence="2 3">
    <name type="scientific">Mauremys mutica</name>
    <name type="common">yellowpond turtle</name>
    <dbReference type="NCBI Taxonomy" id="74926"/>
    <lineage>
        <taxon>Eukaryota</taxon>
        <taxon>Metazoa</taxon>
        <taxon>Chordata</taxon>
        <taxon>Craniata</taxon>
        <taxon>Vertebrata</taxon>
        <taxon>Euteleostomi</taxon>
        <taxon>Archelosauria</taxon>
        <taxon>Testudinata</taxon>
        <taxon>Testudines</taxon>
        <taxon>Cryptodira</taxon>
        <taxon>Durocryptodira</taxon>
        <taxon>Testudinoidea</taxon>
        <taxon>Geoemydidae</taxon>
        <taxon>Geoemydinae</taxon>
        <taxon>Mauremys</taxon>
    </lineage>
</organism>
<dbReference type="AlphaFoldDB" id="A0A9D3X801"/>
<accession>A0A9D3X801</accession>
<sequence length="103" mass="11514">MLMLFPIFKLQALHFVNTDHITCVGDDPGSLEDLHRRELATGPSKASGESFPSMHFYRHPHRSHVLARGAECGNQSWNLVSKTKEKSVEGEFAGSFQESDISQ</sequence>
<gene>
    <name evidence="2" type="ORF">KIL84_008587</name>
</gene>
<dbReference type="Proteomes" id="UP000827986">
    <property type="component" value="Unassembled WGS sequence"/>
</dbReference>
<dbReference type="EMBL" id="JAHDVG010000479">
    <property type="protein sequence ID" value="KAH1174596.1"/>
    <property type="molecule type" value="Genomic_DNA"/>
</dbReference>
<proteinExistence type="predicted"/>
<name>A0A9D3X801_9SAUR</name>
<feature type="chain" id="PRO_5039653398" description="Secreted protein" evidence="1">
    <location>
        <begin position="19"/>
        <end position="103"/>
    </location>
</feature>
<feature type="non-terminal residue" evidence="2">
    <location>
        <position position="103"/>
    </location>
</feature>